<evidence type="ECO:0008006" key="14">
    <source>
        <dbReference type="Google" id="ProtNLM"/>
    </source>
</evidence>
<keyword evidence="4 8" id="KW-0812">Transmembrane</keyword>
<evidence type="ECO:0000313" key="12">
    <source>
        <dbReference type="EMBL" id="GAA2389570.1"/>
    </source>
</evidence>
<evidence type="ECO:0000256" key="6">
    <source>
        <dbReference type="ARBA" id="ARBA00023136"/>
    </source>
</evidence>
<dbReference type="Gene3D" id="2.30.30.60">
    <property type="match status" value="1"/>
</dbReference>
<feature type="compositionally biased region" description="Low complexity" evidence="7">
    <location>
        <begin position="382"/>
        <end position="406"/>
    </location>
</feature>
<feature type="domain" description="Mechanosensitive ion channel MscS C-terminal" evidence="10">
    <location>
        <begin position="205"/>
        <end position="290"/>
    </location>
</feature>
<keyword evidence="13" id="KW-1185">Reference proteome</keyword>
<feature type="compositionally biased region" description="Low complexity" evidence="7">
    <location>
        <begin position="336"/>
        <end position="357"/>
    </location>
</feature>
<dbReference type="SUPFAM" id="SSF82861">
    <property type="entry name" value="Mechanosensitive channel protein MscS (YggB), transmembrane region"/>
    <property type="match status" value="1"/>
</dbReference>
<dbReference type="InterPro" id="IPR011066">
    <property type="entry name" value="MscS_channel_C_sf"/>
</dbReference>
<keyword evidence="3" id="KW-1003">Cell membrane</keyword>
<feature type="transmembrane region" description="Helical" evidence="8">
    <location>
        <begin position="112"/>
        <end position="134"/>
    </location>
</feature>
<evidence type="ECO:0000256" key="8">
    <source>
        <dbReference type="SAM" id="Phobius"/>
    </source>
</evidence>
<proteinExistence type="inferred from homology"/>
<organism evidence="12 13">
    <name type="scientific">Streptomyces glaucosporus</name>
    <dbReference type="NCBI Taxonomy" id="284044"/>
    <lineage>
        <taxon>Bacteria</taxon>
        <taxon>Bacillati</taxon>
        <taxon>Actinomycetota</taxon>
        <taxon>Actinomycetes</taxon>
        <taxon>Kitasatosporales</taxon>
        <taxon>Streptomycetaceae</taxon>
        <taxon>Streptomyces</taxon>
    </lineage>
</organism>
<feature type="transmembrane region" description="Helical" evidence="8">
    <location>
        <begin position="20"/>
        <end position="43"/>
    </location>
</feature>
<feature type="domain" description="Mechanosensitive ion channel MscS" evidence="9">
    <location>
        <begin position="132"/>
        <end position="196"/>
    </location>
</feature>
<dbReference type="SUPFAM" id="SSF82689">
    <property type="entry name" value="Mechanosensitive channel protein MscS (YggB), C-terminal domain"/>
    <property type="match status" value="1"/>
</dbReference>
<dbReference type="Pfam" id="PF00924">
    <property type="entry name" value="MS_channel_2nd"/>
    <property type="match status" value="1"/>
</dbReference>
<accession>A0ABN3HWL5</accession>
<keyword evidence="6 8" id="KW-0472">Membrane</keyword>
<dbReference type="Pfam" id="PF21088">
    <property type="entry name" value="MS_channel_1st"/>
    <property type="match status" value="1"/>
</dbReference>
<dbReference type="Pfam" id="PF21082">
    <property type="entry name" value="MS_channel_3rd"/>
    <property type="match status" value="1"/>
</dbReference>
<evidence type="ECO:0000259" key="10">
    <source>
        <dbReference type="Pfam" id="PF21082"/>
    </source>
</evidence>
<comment type="subcellular location">
    <subcellularLocation>
        <location evidence="1">Cell membrane</location>
        <topology evidence="1">Multi-pass membrane protein</topology>
    </subcellularLocation>
</comment>
<dbReference type="InterPro" id="IPR011014">
    <property type="entry name" value="MscS_channel_TM-2"/>
</dbReference>
<dbReference type="PANTHER" id="PTHR30460:SF0">
    <property type="entry name" value="MODERATE CONDUCTANCE MECHANOSENSITIVE CHANNEL YBIO"/>
    <property type="match status" value="1"/>
</dbReference>
<feature type="domain" description="Mechanosensitive ion channel transmembrane helices 2/3" evidence="11">
    <location>
        <begin position="92"/>
        <end position="130"/>
    </location>
</feature>
<sequence>MDDAHETATNAAGWIEENWGAWLAAGLRILLILVIAVVLRSVIRRAITRLVARMNRNAEAEASGNALRGLLVNAERRRQRTEAIGSVLRSVATFVIMGTAALVVLSTLGIDLAPLLASAGVAGVAIGFGARNLVTDVLGGMFVLLEDQYGVGDRIDAGEATGTVLEIGLRVTKLRGDDGEIWYVRNGEIKRVGNLSQGWATASLDVEVRSDENLDEVRSAVVSAGEEMSTTSPWDEVLWAPVEVLGLNSVTLETMVIRVSAKTMPGKALPVERELRWRIKRALDARGIRMVDEESLTALRKLDADLEHGLGRGLERDLAKGLGPALVKDGGGPLGASPAASPAKAPKAAADSSVKSPAKPPVKSPVKSSPAGSPAEDGGRTPAAEPAESGRAPAAPAAPARETGAEPGRGAGGGRSAP</sequence>
<evidence type="ECO:0000256" key="4">
    <source>
        <dbReference type="ARBA" id="ARBA00022692"/>
    </source>
</evidence>
<comment type="similarity">
    <text evidence="2">Belongs to the MscS (TC 1.A.23) family.</text>
</comment>
<dbReference type="EMBL" id="BAAATJ010000003">
    <property type="protein sequence ID" value="GAA2389570.1"/>
    <property type="molecule type" value="Genomic_DNA"/>
</dbReference>
<dbReference type="InterPro" id="IPR006685">
    <property type="entry name" value="MscS_channel_2nd"/>
</dbReference>
<feature type="compositionally biased region" description="Low complexity" evidence="7">
    <location>
        <begin position="364"/>
        <end position="375"/>
    </location>
</feature>
<evidence type="ECO:0000256" key="1">
    <source>
        <dbReference type="ARBA" id="ARBA00004651"/>
    </source>
</evidence>
<feature type="transmembrane region" description="Helical" evidence="8">
    <location>
        <begin position="86"/>
        <end position="106"/>
    </location>
</feature>
<evidence type="ECO:0000256" key="3">
    <source>
        <dbReference type="ARBA" id="ARBA00022475"/>
    </source>
</evidence>
<comment type="caution">
    <text evidence="12">The sequence shown here is derived from an EMBL/GenBank/DDBJ whole genome shotgun (WGS) entry which is preliminary data.</text>
</comment>
<dbReference type="Proteomes" id="UP001500058">
    <property type="component" value="Unassembled WGS sequence"/>
</dbReference>
<dbReference type="PANTHER" id="PTHR30460">
    <property type="entry name" value="MODERATE CONDUCTANCE MECHANOSENSITIVE CHANNEL YBIO"/>
    <property type="match status" value="1"/>
</dbReference>
<name>A0ABN3HWL5_9ACTN</name>
<evidence type="ECO:0000259" key="9">
    <source>
        <dbReference type="Pfam" id="PF00924"/>
    </source>
</evidence>
<dbReference type="Gene3D" id="1.10.287.1260">
    <property type="match status" value="1"/>
</dbReference>
<dbReference type="InterPro" id="IPR045276">
    <property type="entry name" value="YbiO_bact"/>
</dbReference>
<reference evidence="12 13" key="1">
    <citation type="journal article" date="2019" name="Int. J. Syst. Evol. Microbiol.">
        <title>The Global Catalogue of Microorganisms (GCM) 10K type strain sequencing project: providing services to taxonomists for standard genome sequencing and annotation.</title>
        <authorList>
            <consortium name="The Broad Institute Genomics Platform"/>
            <consortium name="The Broad Institute Genome Sequencing Center for Infectious Disease"/>
            <person name="Wu L."/>
            <person name="Ma J."/>
        </authorList>
    </citation>
    <scope>NUCLEOTIDE SEQUENCE [LARGE SCALE GENOMIC DNA]</scope>
    <source>
        <strain evidence="12 13">JCM 6921</strain>
    </source>
</reference>
<evidence type="ECO:0000259" key="11">
    <source>
        <dbReference type="Pfam" id="PF21088"/>
    </source>
</evidence>
<feature type="region of interest" description="Disordered" evidence="7">
    <location>
        <begin position="329"/>
        <end position="418"/>
    </location>
</feature>
<feature type="compositionally biased region" description="Gly residues" evidence="7">
    <location>
        <begin position="407"/>
        <end position="418"/>
    </location>
</feature>
<evidence type="ECO:0000313" key="13">
    <source>
        <dbReference type="Proteomes" id="UP001500058"/>
    </source>
</evidence>
<keyword evidence="5 8" id="KW-1133">Transmembrane helix</keyword>
<dbReference type="InterPro" id="IPR049278">
    <property type="entry name" value="MS_channel_C"/>
</dbReference>
<evidence type="ECO:0000256" key="5">
    <source>
        <dbReference type="ARBA" id="ARBA00022989"/>
    </source>
</evidence>
<gene>
    <name evidence="12" type="ORF">GCM10010420_11630</name>
</gene>
<evidence type="ECO:0000256" key="7">
    <source>
        <dbReference type="SAM" id="MobiDB-lite"/>
    </source>
</evidence>
<dbReference type="InterPro" id="IPR010920">
    <property type="entry name" value="LSM_dom_sf"/>
</dbReference>
<dbReference type="InterPro" id="IPR023408">
    <property type="entry name" value="MscS_beta-dom_sf"/>
</dbReference>
<evidence type="ECO:0000256" key="2">
    <source>
        <dbReference type="ARBA" id="ARBA00008017"/>
    </source>
</evidence>
<protein>
    <recommendedName>
        <fullName evidence="14">Mechanosensitive ion channel protein MscS</fullName>
    </recommendedName>
</protein>
<dbReference type="InterPro" id="IPR049142">
    <property type="entry name" value="MS_channel_1st"/>
</dbReference>
<dbReference type="SUPFAM" id="SSF50182">
    <property type="entry name" value="Sm-like ribonucleoproteins"/>
    <property type="match status" value="1"/>
</dbReference>
<dbReference type="Gene3D" id="3.30.70.100">
    <property type="match status" value="1"/>
</dbReference>